<dbReference type="OrthoDB" id="10493347at2759"/>
<gene>
    <name evidence="2" type="ORF">TTRE_0000785101</name>
</gene>
<dbReference type="AlphaFoldDB" id="A0A077ZGS1"/>
<dbReference type="EMBL" id="HG806616">
    <property type="protein sequence ID" value="CDW59516.1"/>
    <property type="molecule type" value="Genomic_DNA"/>
</dbReference>
<accession>A0A077ZGS1</accession>
<evidence type="ECO:0000313" key="2">
    <source>
        <dbReference type="EMBL" id="CDW59516.1"/>
    </source>
</evidence>
<feature type="compositionally biased region" description="Basic and acidic residues" evidence="1">
    <location>
        <begin position="68"/>
        <end position="88"/>
    </location>
</feature>
<organism evidence="2 3">
    <name type="scientific">Trichuris trichiura</name>
    <name type="common">Whipworm</name>
    <name type="synonym">Trichocephalus trichiurus</name>
    <dbReference type="NCBI Taxonomy" id="36087"/>
    <lineage>
        <taxon>Eukaryota</taxon>
        <taxon>Metazoa</taxon>
        <taxon>Ecdysozoa</taxon>
        <taxon>Nematoda</taxon>
        <taxon>Enoplea</taxon>
        <taxon>Dorylaimia</taxon>
        <taxon>Trichinellida</taxon>
        <taxon>Trichuridae</taxon>
        <taxon>Trichuris</taxon>
    </lineage>
</organism>
<reference evidence="2" key="1">
    <citation type="submission" date="2014-01" db="EMBL/GenBank/DDBJ databases">
        <authorList>
            <person name="Aslett M."/>
        </authorList>
    </citation>
    <scope>NUCLEOTIDE SEQUENCE</scope>
</reference>
<feature type="compositionally biased region" description="Basic and acidic residues" evidence="1">
    <location>
        <begin position="140"/>
        <end position="151"/>
    </location>
</feature>
<dbReference type="Proteomes" id="UP000030665">
    <property type="component" value="Unassembled WGS sequence"/>
</dbReference>
<feature type="compositionally biased region" description="Polar residues" evidence="1">
    <location>
        <begin position="46"/>
        <end position="65"/>
    </location>
</feature>
<evidence type="ECO:0000256" key="1">
    <source>
        <dbReference type="SAM" id="MobiDB-lite"/>
    </source>
</evidence>
<sequence length="356" mass="39903">MDTQPSRPHRRRRARRCRNSSAKKKPRNENAEAKAVVAAPDYPQCSPGQGKSQPLSSRTKTSSSKVLGKRDIREEKIDSESLKRDSNSKRKKGRRKTATVGARLSDQQREIDSIPTGAKKSEKSKNIRRKQAAVCSITESEEKKGPTIESENDTRIRPVREATLSTNQRKKMRNVSTTKVKNEETIEQVGEAIPVGQSGNNEQQKFIRDKSAKEGIVSNEVEVICPNAALENPFQKKQIIKTDGEEQRARPLPSWQGRWQQTMQTGNSESHIGQSGSNAFINNGQRLEEQKFPSSETAATLLHDLRRNVRAANEQYFSSATRSNIQRFVPRQAKPHFVNISASADTGINIAVRPTH</sequence>
<proteinExistence type="predicted"/>
<feature type="compositionally biased region" description="Basic residues" evidence="1">
    <location>
        <begin position="7"/>
        <end position="26"/>
    </location>
</feature>
<keyword evidence="3" id="KW-1185">Reference proteome</keyword>
<protein>
    <submittedName>
        <fullName evidence="2">Putative non-LTR retroelement reverse transcripta se</fullName>
    </submittedName>
</protein>
<reference evidence="2" key="2">
    <citation type="submission" date="2014-03" db="EMBL/GenBank/DDBJ databases">
        <title>The whipworm genome and dual-species transcriptomics of an intimate host-pathogen interaction.</title>
        <authorList>
            <person name="Foth B.J."/>
            <person name="Tsai I.J."/>
            <person name="Reid A.J."/>
            <person name="Bancroft A.J."/>
            <person name="Nichol S."/>
            <person name="Tracey A."/>
            <person name="Holroyd N."/>
            <person name="Cotton J.A."/>
            <person name="Stanley E.J."/>
            <person name="Zarowiecki M."/>
            <person name="Liu J.Z."/>
            <person name="Huckvale T."/>
            <person name="Cooper P.J."/>
            <person name="Grencis R.K."/>
            <person name="Berriman M."/>
        </authorList>
    </citation>
    <scope>NUCLEOTIDE SEQUENCE [LARGE SCALE GENOMIC DNA]</scope>
</reference>
<feature type="region of interest" description="Disordered" evidence="1">
    <location>
        <begin position="1"/>
        <end position="151"/>
    </location>
</feature>
<evidence type="ECO:0000313" key="3">
    <source>
        <dbReference type="Proteomes" id="UP000030665"/>
    </source>
</evidence>
<name>A0A077ZGS1_TRITR</name>